<dbReference type="Pfam" id="PF00160">
    <property type="entry name" value="Pro_isomerase"/>
    <property type="match status" value="1"/>
</dbReference>
<comment type="similarity">
    <text evidence="2">Belongs to the cyclophilin-type PPIase family.</text>
</comment>
<sequence>MSSIYITEPPTKGKVVNPAAAAVLVTTGPSPQVLLKTTLGDIDIELWSKEAPLACRNFIQLCLEDYYNDTIFHRVVFEFVAQGGDPTGTGEGGESIYGSPFKDEFHQRLSSIDVVWWEWPMEERMIIPHSSL</sequence>
<dbReference type="STRING" id="400682.A0A1X7TKH4"/>
<evidence type="ECO:0000259" key="7">
    <source>
        <dbReference type="PROSITE" id="PS50072"/>
    </source>
</evidence>
<dbReference type="GO" id="GO:0071013">
    <property type="term" value="C:catalytic step 2 spliceosome"/>
    <property type="evidence" value="ECO:0007669"/>
    <property type="project" value="TreeGrafter"/>
</dbReference>
<evidence type="ECO:0000256" key="2">
    <source>
        <dbReference type="ARBA" id="ARBA00007365"/>
    </source>
</evidence>
<dbReference type="SUPFAM" id="SSF50891">
    <property type="entry name" value="Cyclophilin-like"/>
    <property type="match status" value="1"/>
</dbReference>
<organism evidence="8">
    <name type="scientific">Amphimedon queenslandica</name>
    <name type="common">Sponge</name>
    <dbReference type="NCBI Taxonomy" id="400682"/>
    <lineage>
        <taxon>Eukaryota</taxon>
        <taxon>Metazoa</taxon>
        <taxon>Porifera</taxon>
        <taxon>Demospongiae</taxon>
        <taxon>Heteroscleromorpha</taxon>
        <taxon>Haplosclerida</taxon>
        <taxon>Niphatidae</taxon>
        <taxon>Amphimedon</taxon>
    </lineage>
</organism>
<dbReference type="InterPro" id="IPR020892">
    <property type="entry name" value="Cyclophilin-type_PPIase_CS"/>
</dbReference>
<dbReference type="InParanoid" id="A0A1X7TKH4"/>
<evidence type="ECO:0000313" key="8">
    <source>
        <dbReference type="EnsemblMetazoa" id="Aqu2.1.15394_001"/>
    </source>
</evidence>
<dbReference type="PANTHER" id="PTHR45625:SF6">
    <property type="entry name" value="SPLICEOSOME-ASSOCIATED PROTEIN CWC27 HOMOLOG"/>
    <property type="match status" value="1"/>
</dbReference>
<proteinExistence type="inferred from homology"/>
<evidence type="ECO:0000256" key="6">
    <source>
        <dbReference type="ARBA" id="ARBA00046368"/>
    </source>
</evidence>
<comment type="subunit">
    <text evidence="6">Part of the activated spliceosome B/catalytic step 1 spliceosome, one of the forms of the spliceosome which has a well-formed active site but still cannot catalyze the branching reaction and is composed at least of 52 proteins, the U2, U5 and U6 snRNAs and the pre-mRNA. Recruited during early steps of activated spliceosome B maturation, it is probably one of the first proteins released from this complex as he matures to the spliceosome C complex. Component of the minor spliceosome, which splices U12-type introns.</text>
</comment>
<accession>A0A1X7TKH4</accession>
<evidence type="ECO:0000256" key="4">
    <source>
        <dbReference type="ARBA" id="ARBA00040027"/>
    </source>
</evidence>
<dbReference type="PANTHER" id="PTHR45625">
    <property type="entry name" value="PEPTIDYL-PROLYL CIS-TRANS ISOMERASE-RELATED"/>
    <property type="match status" value="1"/>
</dbReference>
<evidence type="ECO:0000256" key="5">
    <source>
        <dbReference type="ARBA" id="ARBA00042090"/>
    </source>
</evidence>
<dbReference type="EnsemblMetazoa" id="Aqu2.1.15394_001">
    <property type="protein sequence ID" value="Aqu2.1.15394_001"/>
    <property type="gene ID" value="Aqu2.1.15394"/>
</dbReference>
<keyword evidence="3" id="KW-0539">Nucleus</keyword>
<dbReference type="InterPro" id="IPR044666">
    <property type="entry name" value="Cyclophilin_A-like"/>
</dbReference>
<name>A0A1X7TKH4_AMPQE</name>
<dbReference type="GO" id="GO:0003755">
    <property type="term" value="F:peptidyl-prolyl cis-trans isomerase activity"/>
    <property type="evidence" value="ECO:0007669"/>
    <property type="project" value="InterPro"/>
</dbReference>
<dbReference type="InterPro" id="IPR002130">
    <property type="entry name" value="Cyclophilin-type_PPIase_dom"/>
</dbReference>
<dbReference type="AlphaFoldDB" id="A0A1X7TKH4"/>
<dbReference type="OrthoDB" id="442970at2759"/>
<feature type="domain" description="PPIase cyclophilin-type" evidence="7">
    <location>
        <begin position="37"/>
        <end position="104"/>
    </location>
</feature>
<evidence type="ECO:0000256" key="3">
    <source>
        <dbReference type="ARBA" id="ARBA00023242"/>
    </source>
</evidence>
<dbReference type="InterPro" id="IPR029000">
    <property type="entry name" value="Cyclophilin-like_dom_sf"/>
</dbReference>
<dbReference type="GO" id="GO:0006457">
    <property type="term" value="P:protein folding"/>
    <property type="evidence" value="ECO:0007669"/>
    <property type="project" value="InterPro"/>
</dbReference>
<comment type="subcellular location">
    <subcellularLocation>
        <location evidence="1">Nucleus</location>
    </subcellularLocation>
</comment>
<dbReference type="PROSITE" id="PS50072">
    <property type="entry name" value="CSA_PPIASE_2"/>
    <property type="match status" value="1"/>
</dbReference>
<reference evidence="8" key="1">
    <citation type="submission" date="2017-05" db="UniProtKB">
        <authorList>
            <consortium name="EnsemblMetazoa"/>
        </authorList>
    </citation>
    <scope>IDENTIFICATION</scope>
</reference>
<dbReference type="Gene3D" id="2.40.100.10">
    <property type="entry name" value="Cyclophilin-like"/>
    <property type="match status" value="1"/>
</dbReference>
<dbReference type="PROSITE" id="PS00170">
    <property type="entry name" value="CSA_PPIASE_1"/>
    <property type="match status" value="1"/>
</dbReference>
<protein>
    <recommendedName>
        <fullName evidence="4">Spliceosome-associated protein CWC27 homolog</fullName>
    </recommendedName>
    <alternativeName>
        <fullName evidence="5">Probable inactive peptidyl-prolyl cis-trans isomerase CWC27 homolog</fullName>
    </alternativeName>
</protein>
<evidence type="ECO:0000256" key="1">
    <source>
        <dbReference type="ARBA" id="ARBA00004123"/>
    </source>
</evidence>